<dbReference type="EMBL" id="SMKZ01000038">
    <property type="protein sequence ID" value="TDE01991.1"/>
    <property type="molecule type" value="Genomic_DNA"/>
</dbReference>
<feature type="transmembrane region" description="Helical" evidence="1">
    <location>
        <begin position="174"/>
        <end position="193"/>
    </location>
</feature>
<feature type="transmembrane region" description="Helical" evidence="1">
    <location>
        <begin position="92"/>
        <end position="111"/>
    </location>
</feature>
<feature type="transmembrane region" description="Helical" evidence="1">
    <location>
        <begin position="147"/>
        <end position="167"/>
    </location>
</feature>
<dbReference type="OrthoDB" id="9866784at2"/>
<gene>
    <name evidence="2" type="ORF">E1269_22355</name>
</gene>
<keyword evidence="1" id="KW-0472">Membrane</keyword>
<feature type="transmembrane region" description="Helical" evidence="1">
    <location>
        <begin position="199"/>
        <end position="215"/>
    </location>
</feature>
<keyword evidence="1" id="KW-1133">Transmembrane helix</keyword>
<accession>A0A4R5CSW7</accession>
<keyword evidence="3" id="KW-1185">Reference proteome</keyword>
<dbReference type="Proteomes" id="UP000294739">
    <property type="component" value="Unassembled WGS sequence"/>
</dbReference>
<dbReference type="AlphaFoldDB" id="A0A4R5CSW7"/>
<evidence type="ECO:0000313" key="2">
    <source>
        <dbReference type="EMBL" id="TDE01991.1"/>
    </source>
</evidence>
<evidence type="ECO:0008006" key="4">
    <source>
        <dbReference type="Google" id="ProtNLM"/>
    </source>
</evidence>
<keyword evidence="1" id="KW-0812">Transmembrane</keyword>
<feature type="transmembrane region" description="Helical" evidence="1">
    <location>
        <begin position="65"/>
        <end position="85"/>
    </location>
</feature>
<proteinExistence type="predicted"/>
<name>A0A4R5CSW7_9ACTN</name>
<reference evidence="2 3" key="1">
    <citation type="submission" date="2019-03" db="EMBL/GenBank/DDBJ databases">
        <title>Draft genome sequences of novel Actinobacteria.</title>
        <authorList>
            <person name="Sahin N."/>
            <person name="Ay H."/>
            <person name="Saygin H."/>
        </authorList>
    </citation>
    <scope>NUCLEOTIDE SEQUENCE [LARGE SCALE GENOMIC DNA]</scope>
    <source>
        <strain evidence="2 3">5K138</strain>
    </source>
</reference>
<protein>
    <recommendedName>
        <fullName evidence="4">DUF4386 family protein</fullName>
    </recommendedName>
</protein>
<dbReference type="InParanoid" id="A0A4R5CSW7"/>
<evidence type="ECO:0000256" key="1">
    <source>
        <dbReference type="SAM" id="Phobius"/>
    </source>
</evidence>
<dbReference type="RefSeq" id="WP_131898680.1">
    <property type="nucleotide sequence ID" value="NZ_SMKZ01000038.1"/>
</dbReference>
<organism evidence="2 3">
    <name type="scientific">Jiangella asiatica</name>
    <dbReference type="NCBI Taxonomy" id="2530372"/>
    <lineage>
        <taxon>Bacteria</taxon>
        <taxon>Bacillati</taxon>
        <taxon>Actinomycetota</taxon>
        <taxon>Actinomycetes</taxon>
        <taxon>Jiangellales</taxon>
        <taxon>Jiangellaceae</taxon>
        <taxon>Jiangella</taxon>
    </lineage>
</organism>
<sequence length="226" mass="23653">MARLDGASQDRLAGALLVLAFASFAIGATLPLVGGNGNAEIFTLPVREHLEAVADNSAAWRWANVLMGAAVVLLIFGMTIVTTMLERVEERLLSRIALTGLLLAALLWLVFTAFRSTVTVSAAQETVLTGAVPTYYQPLARWGSGLFQIYIVLGCLGLAALGGSLVLAGLVSAWAGWATAAISAATLVHFLSAGDTLPAFHYLPSLLIGILLLIRRGPPAAMGRKA</sequence>
<comment type="caution">
    <text evidence="2">The sequence shown here is derived from an EMBL/GenBank/DDBJ whole genome shotgun (WGS) entry which is preliminary data.</text>
</comment>
<evidence type="ECO:0000313" key="3">
    <source>
        <dbReference type="Proteomes" id="UP000294739"/>
    </source>
</evidence>
<feature type="transmembrane region" description="Helical" evidence="1">
    <location>
        <begin position="12"/>
        <end position="33"/>
    </location>
</feature>